<dbReference type="AlphaFoldDB" id="Q20235"/>
<dbReference type="OrthoDB" id="5786227at2759"/>
<feature type="transmembrane region" description="Helical" evidence="1">
    <location>
        <begin position="123"/>
        <end position="141"/>
    </location>
</feature>
<name>Q20235_CAEEL</name>
<gene>
    <name evidence="2 4" type="primary">str-188</name>
    <name evidence="2" type="ORF">CELE_F40F9.4</name>
    <name evidence="4" type="ORF">F40F9.4</name>
</gene>
<dbReference type="PANTHER" id="PTHR22943:SF112">
    <property type="entry name" value="SEVEN TM RECEPTOR"/>
    <property type="match status" value="1"/>
</dbReference>
<protein>
    <submittedName>
        <fullName evidence="2">Seven TM Receptor</fullName>
    </submittedName>
</protein>
<dbReference type="GeneID" id="185543"/>
<keyword evidence="1" id="KW-0812">Transmembrane</keyword>
<dbReference type="Pfam" id="PF10326">
    <property type="entry name" value="7TM_GPCR_Str"/>
    <property type="match status" value="1"/>
</dbReference>
<proteinExistence type="predicted"/>
<keyword evidence="2" id="KW-0675">Receptor</keyword>
<organism evidence="2 3">
    <name type="scientific">Caenorhabditis elegans</name>
    <dbReference type="NCBI Taxonomy" id="6239"/>
    <lineage>
        <taxon>Eukaryota</taxon>
        <taxon>Metazoa</taxon>
        <taxon>Ecdysozoa</taxon>
        <taxon>Nematoda</taxon>
        <taxon>Chromadorea</taxon>
        <taxon>Rhabditida</taxon>
        <taxon>Rhabditina</taxon>
        <taxon>Rhabditomorpha</taxon>
        <taxon>Rhabditoidea</taxon>
        <taxon>Rhabditidae</taxon>
        <taxon>Peloderinae</taxon>
        <taxon>Caenorhabditis</taxon>
    </lineage>
</organism>
<dbReference type="Proteomes" id="UP000001940">
    <property type="component" value="Chromosome V"/>
</dbReference>
<dbReference type="HOGENOM" id="CLU_036335_2_0_1"/>
<dbReference type="PIR" id="T22047">
    <property type="entry name" value="T22047"/>
</dbReference>
<dbReference type="EMBL" id="BX284605">
    <property type="protein sequence ID" value="CAA94768.1"/>
    <property type="molecule type" value="Genomic_DNA"/>
</dbReference>
<evidence type="ECO:0000256" key="1">
    <source>
        <dbReference type="SAM" id="Phobius"/>
    </source>
</evidence>
<feature type="transmembrane region" description="Helical" evidence="1">
    <location>
        <begin position="277"/>
        <end position="299"/>
    </location>
</feature>
<dbReference type="RefSeq" id="NP_505504.1">
    <property type="nucleotide sequence ID" value="NM_073103.1"/>
</dbReference>
<dbReference type="InParanoid" id="Q20235"/>
<dbReference type="WormBase" id="F40F9.4">
    <property type="protein sequence ID" value="CE16018"/>
    <property type="gene ID" value="WBGene00006230"/>
    <property type="gene designation" value="str-188"/>
</dbReference>
<keyword evidence="3" id="KW-1185">Reference proteome</keyword>
<feature type="transmembrane region" description="Helical" evidence="1">
    <location>
        <begin position="241"/>
        <end position="265"/>
    </location>
</feature>
<dbReference type="InterPro" id="IPR019428">
    <property type="entry name" value="7TM_GPCR_serpentine_rcpt_Str"/>
</dbReference>
<dbReference type="SUPFAM" id="SSF81321">
    <property type="entry name" value="Family A G protein-coupled receptor-like"/>
    <property type="match status" value="1"/>
</dbReference>
<dbReference type="CTD" id="185543"/>
<accession>Q20235</accession>
<keyword evidence="1" id="KW-1133">Transmembrane helix</keyword>
<keyword evidence="1" id="KW-0472">Membrane</keyword>
<dbReference type="PhylomeDB" id="Q20235"/>
<dbReference type="AGR" id="WB:WBGene00006230"/>
<reference evidence="2 3" key="1">
    <citation type="journal article" date="1998" name="Science">
        <title>Genome sequence of the nematode C. elegans: a platform for investigating biology.</title>
        <authorList>
            <consortium name="The C. elegans sequencing consortium"/>
            <person name="Sulson J.E."/>
            <person name="Waterston R."/>
        </authorList>
    </citation>
    <scope>NUCLEOTIDE SEQUENCE [LARGE SCALE GENOMIC DNA]</scope>
    <source>
        <strain evidence="2 3">Bristol N2</strain>
    </source>
</reference>
<dbReference type="UCSC" id="F40F9.4">
    <property type="organism name" value="c. elegans"/>
</dbReference>
<dbReference type="GO" id="GO:0007186">
    <property type="term" value="P:G protein-coupled receptor signaling pathway"/>
    <property type="evidence" value="ECO:0000318"/>
    <property type="project" value="GO_Central"/>
</dbReference>
<dbReference type="PaxDb" id="6239-F40F9.4"/>
<dbReference type="OMA" id="WAAVVRI"/>
<evidence type="ECO:0000313" key="4">
    <source>
        <dbReference type="WormBase" id="F40F9.4"/>
    </source>
</evidence>
<dbReference type="GO" id="GO:0005886">
    <property type="term" value="C:plasma membrane"/>
    <property type="evidence" value="ECO:0000318"/>
    <property type="project" value="GO_Central"/>
</dbReference>
<feature type="transmembrane region" description="Helical" evidence="1">
    <location>
        <begin position="81"/>
        <end position="102"/>
    </location>
</feature>
<sequence length="343" mass="39316">MVYQLTCTVISLFLNSILICLIWNKSPAQTGKYRWLMMYTACFEIFWGIYDLPAEIIAHSVGSAFIVFRINHPDSILNSELSSWVVLIYTAIFGASMALFASHFVYRYGSIEISFGKKFTSDWKLGIILIFPVVYAIWWAATVRFCFWPNEDLREYTRELIMTTVGQDIENISYVGTRFYIDSVNGTKHFNITAWIGVCQMFFMVGSSMGCVFGFGFMCYLRLSNQISMVSMAVNNLQKQLFYSLVLQTLIPFVLMHIPITIYYLCPMLDMDLDFASVFVASTITLYPAVDPLPSFFVIKSYREAILKFFRKINVASKNTMVVTFTMNSVRNESNVGHTPAIF</sequence>
<dbReference type="PANTHER" id="PTHR22943">
    <property type="entry name" value="7-TRANSMEMBRANE DOMAIN RECEPTOR C.ELEGANS"/>
    <property type="match status" value="1"/>
</dbReference>
<feature type="transmembrane region" description="Helical" evidence="1">
    <location>
        <begin position="6"/>
        <end position="24"/>
    </location>
</feature>
<evidence type="ECO:0000313" key="3">
    <source>
        <dbReference type="Proteomes" id="UP000001940"/>
    </source>
</evidence>
<dbReference type="GO" id="GO:0038022">
    <property type="term" value="F:G protein-coupled olfactory receptor activity"/>
    <property type="evidence" value="ECO:0000318"/>
    <property type="project" value="GO_Central"/>
</dbReference>
<dbReference type="FunCoup" id="Q20235">
    <property type="interactions" value="60"/>
</dbReference>
<evidence type="ECO:0000313" key="2">
    <source>
        <dbReference type="EMBL" id="CAA94768.1"/>
    </source>
</evidence>
<feature type="transmembrane region" description="Helical" evidence="1">
    <location>
        <begin position="192"/>
        <end position="221"/>
    </location>
</feature>
<dbReference type="GO" id="GO:0042048">
    <property type="term" value="P:olfactory behavior"/>
    <property type="evidence" value="ECO:0000318"/>
    <property type="project" value="GO_Central"/>
</dbReference>
<feature type="transmembrane region" description="Helical" evidence="1">
    <location>
        <begin position="36"/>
        <end position="61"/>
    </location>
</feature>
<dbReference type="KEGG" id="cel:CELE_F40F9.4"/>
<dbReference type="eggNOG" id="ENOG502TG8N">
    <property type="taxonomic scope" value="Eukaryota"/>
</dbReference>